<keyword evidence="2" id="KW-1185">Reference proteome</keyword>
<protein>
    <submittedName>
        <fullName evidence="1">Uncharacterized protein</fullName>
    </submittedName>
</protein>
<gene>
    <name evidence="1" type="ORF">ACH5RR_012455</name>
</gene>
<sequence>MTKMSPFQKVVAKKRGVTIAKIESRRHDVRDMSKRVVGGRKSIRPWQANYPRLCWIRQQSHDHEEAIVDPINQQSQDHEVPMIDPINHQSQDYEEATVDLIQ</sequence>
<organism evidence="1 2">
    <name type="scientific">Cinchona calisaya</name>
    <dbReference type="NCBI Taxonomy" id="153742"/>
    <lineage>
        <taxon>Eukaryota</taxon>
        <taxon>Viridiplantae</taxon>
        <taxon>Streptophyta</taxon>
        <taxon>Embryophyta</taxon>
        <taxon>Tracheophyta</taxon>
        <taxon>Spermatophyta</taxon>
        <taxon>Magnoliopsida</taxon>
        <taxon>eudicotyledons</taxon>
        <taxon>Gunneridae</taxon>
        <taxon>Pentapetalae</taxon>
        <taxon>asterids</taxon>
        <taxon>lamiids</taxon>
        <taxon>Gentianales</taxon>
        <taxon>Rubiaceae</taxon>
        <taxon>Cinchonoideae</taxon>
        <taxon>Cinchoneae</taxon>
        <taxon>Cinchona</taxon>
    </lineage>
</organism>
<evidence type="ECO:0000313" key="1">
    <source>
        <dbReference type="EMBL" id="KAL3527799.1"/>
    </source>
</evidence>
<reference evidence="1 2" key="1">
    <citation type="submission" date="2024-11" db="EMBL/GenBank/DDBJ databases">
        <title>A near-complete genome assembly of Cinchona calisaya.</title>
        <authorList>
            <person name="Lian D.C."/>
            <person name="Zhao X.W."/>
            <person name="Wei L."/>
        </authorList>
    </citation>
    <scope>NUCLEOTIDE SEQUENCE [LARGE SCALE GENOMIC DNA]</scope>
    <source>
        <tissue evidence="1">Nenye</tissue>
    </source>
</reference>
<proteinExistence type="predicted"/>
<evidence type="ECO:0000313" key="2">
    <source>
        <dbReference type="Proteomes" id="UP001630127"/>
    </source>
</evidence>
<dbReference type="AlphaFoldDB" id="A0ABD3A7V6"/>
<comment type="caution">
    <text evidence="1">The sequence shown here is derived from an EMBL/GenBank/DDBJ whole genome shotgun (WGS) entry which is preliminary data.</text>
</comment>
<dbReference type="Proteomes" id="UP001630127">
    <property type="component" value="Unassembled WGS sequence"/>
</dbReference>
<name>A0ABD3A7V6_9GENT</name>
<accession>A0ABD3A7V6</accession>
<dbReference type="EMBL" id="JBJUIK010000005">
    <property type="protein sequence ID" value="KAL3527799.1"/>
    <property type="molecule type" value="Genomic_DNA"/>
</dbReference>